<keyword evidence="3" id="KW-1185">Reference proteome</keyword>
<gene>
    <name evidence="2" type="ORF">ACFOZ8_12230</name>
</gene>
<dbReference type="PANTHER" id="PTHR45947">
    <property type="entry name" value="SULFOQUINOVOSYL TRANSFERASE SQD2"/>
    <property type="match status" value="1"/>
</dbReference>
<comment type="caution">
    <text evidence="2">The sequence shown here is derived from an EMBL/GenBank/DDBJ whole genome shotgun (WGS) entry which is preliminary data.</text>
</comment>
<dbReference type="InterPro" id="IPR050194">
    <property type="entry name" value="Glycosyltransferase_grp1"/>
</dbReference>
<organism evidence="2 3">
    <name type="scientific">Paenibacillus xanthanilyticus</name>
    <dbReference type="NCBI Taxonomy" id="1783531"/>
    <lineage>
        <taxon>Bacteria</taxon>
        <taxon>Bacillati</taxon>
        <taxon>Bacillota</taxon>
        <taxon>Bacilli</taxon>
        <taxon>Bacillales</taxon>
        <taxon>Paenibacillaceae</taxon>
        <taxon>Paenibacillus</taxon>
    </lineage>
</organism>
<dbReference type="SUPFAM" id="SSF53756">
    <property type="entry name" value="UDP-Glycosyltransferase/glycogen phosphorylase"/>
    <property type="match status" value="1"/>
</dbReference>
<dbReference type="RefSeq" id="WP_377719083.1">
    <property type="nucleotide sequence ID" value="NZ_JBHSAM010000025.1"/>
</dbReference>
<dbReference type="Pfam" id="PF00534">
    <property type="entry name" value="Glycos_transf_1"/>
    <property type="match status" value="1"/>
</dbReference>
<feature type="domain" description="Glycosyl transferase family 1" evidence="1">
    <location>
        <begin position="214"/>
        <end position="383"/>
    </location>
</feature>
<evidence type="ECO:0000313" key="3">
    <source>
        <dbReference type="Proteomes" id="UP001595715"/>
    </source>
</evidence>
<dbReference type="PANTHER" id="PTHR45947:SF3">
    <property type="entry name" value="SULFOQUINOVOSYL TRANSFERASE SQD2"/>
    <property type="match status" value="1"/>
</dbReference>
<reference evidence="3" key="1">
    <citation type="journal article" date="2019" name="Int. J. Syst. Evol. Microbiol.">
        <title>The Global Catalogue of Microorganisms (GCM) 10K type strain sequencing project: providing services to taxonomists for standard genome sequencing and annotation.</title>
        <authorList>
            <consortium name="The Broad Institute Genomics Platform"/>
            <consortium name="The Broad Institute Genome Sequencing Center for Infectious Disease"/>
            <person name="Wu L."/>
            <person name="Ma J."/>
        </authorList>
    </citation>
    <scope>NUCLEOTIDE SEQUENCE [LARGE SCALE GENOMIC DNA]</scope>
    <source>
        <strain evidence="3">IBRC-M 10987</strain>
    </source>
</reference>
<sequence>MKRILVVAQFTQLPGESGNNRSRFKYICELLSTCGYQVTQVTSRFRDLDKVQRKLTSDQFENIPYDIQILEDPGYKKTVSLKRFYSQKVFARNLKKWLSTQDGYDLIYCSGPPAEGMLVAGSYANERGIPFVVDIQDLWPEAFYTIVNSKPLADLLLYPMKSQVNRAYRMADGIVGVSKTYSQRAASVNKNNPIVESVFIGTNLDDFDKSSNEVIERIEKQDNEFWVTYAGSLNLSYDIETLIRAVKILSDRDYHIVKLVILGSGIMEEKFRKLAETMQVSVLFTGWIDYGTMAAYLRKSDLLVNAIREKAAQSITNKIGDYVSAGVPIINGSKNQEFMDLVEEWDMGINYEPEKPEAMANAILEVYRESPERRKTMGQNARKLAEEKFDRKKTYLKITDLIDKLLDGQRGD</sequence>
<protein>
    <submittedName>
        <fullName evidence="2">Glycosyltransferase family 4 protein</fullName>
    </submittedName>
</protein>
<dbReference type="Gene3D" id="3.40.50.2000">
    <property type="entry name" value="Glycogen Phosphorylase B"/>
    <property type="match status" value="2"/>
</dbReference>
<name>A0ABV8K327_9BACL</name>
<proteinExistence type="predicted"/>
<evidence type="ECO:0000259" key="1">
    <source>
        <dbReference type="Pfam" id="PF00534"/>
    </source>
</evidence>
<dbReference type="CDD" id="cd03794">
    <property type="entry name" value="GT4_WbuB-like"/>
    <property type="match status" value="1"/>
</dbReference>
<evidence type="ECO:0000313" key="2">
    <source>
        <dbReference type="EMBL" id="MFC4100415.1"/>
    </source>
</evidence>
<dbReference type="InterPro" id="IPR001296">
    <property type="entry name" value="Glyco_trans_1"/>
</dbReference>
<accession>A0ABV8K327</accession>
<dbReference type="Proteomes" id="UP001595715">
    <property type="component" value="Unassembled WGS sequence"/>
</dbReference>
<dbReference type="EMBL" id="JBHSAM010000025">
    <property type="protein sequence ID" value="MFC4100415.1"/>
    <property type="molecule type" value="Genomic_DNA"/>
</dbReference>